<sequence>MIYTVGGAYYITPKTRIMLNYAHFSYEKSVSVNELWAMSQIGF</sequence>
<evidence type="ECO:0008006" key="3">
    <source>
        <dbReference type="Google" id="ProtNLM"/>
    </source>
</evidence>
<accession>A6KYC1</accession>
<protein>
    <recommendedName>
        <fullName evidence="3">Porin</fullName>
    </recommendedName>
</protein>
<dbReference type="HOGENOM" id="CLU_3230139_0_0_10"/>
<dbReference type="Proteomes" id="UP000002861">
    <property type="component" value="Chromosome"/>
</dbReference>
<reference evidence="1 2" key="1">
    <citation type="journal article" date="2007" name="PLoS Biol.">
        <title>Evolution of symbiotic bacteria in the distal human intestine.</title>
        <authorList>
            <person name="Xu J."/>
            <person name="Mahowald M.A."/>
            <person name="Ley R.E."/>
            <person name="Lozupone C.A."/>
            <person name="Hamady M."/>
            <person name="Martens E.C."/>
            <person name="Henrissat B."/>
            <person name="Coutinho P.M."/>
            <person name="Minx P."/>
            <person name="Latreille P."/>
            <person name="Cordum H."/>
            <person name="Van Brunt A."/>
            <person name="Kim K."/>
            <person name="Fulton R.S."/>
            <person name="Fulton L.A."/>
            <person name="Clifton S.W."/>
            <person name="Wilson R.K."/>
            <person name="Knight R.D."/>
            <person name="Gordon J.I."/>
        </authorList>
    </citation>
    <scope>NUCLEOTIDE SEQUENCE [LARGE SCALE GENOMIC DNA]</scope>
    <source>
        <strain evidence="2">ATCC 8482 / DSM 1447 / JCM 5826 / CCUG 4940 / NBRC 14291 / NCTC 11154</strain>
    </source>
</reference>
<evidence type="ECO:0000313" key="1">
    <source>
        <dbReference type="EMBL" id="ABR38435.1"/>
    </source>
</evidence>
<dbReference type="KEGG" id="bvu:BVU_0729"/>
<organism evidence="1 2">
    <name type="scientific">Phocaeicola vulgatus (strain ATCC 8482 / DSM 1447 / JCM 5826 / CCUG 4940 / NBRC 14291 / NCTC 11154)</name>
    <name type="common">Bacteroides vulgatus</name>
    <dbReference type="NCBI Taxonomy" id="435590"/>
    <lineage>
        <taxon>Bacteria</taxon>
        <taxon>Pseudomonadati</taxon>
        <taxon>Bacteroidota</taxon>
        <taxon>Bacteroidia</taxon>
        <taxon>Bacteroidales</taxon>
        <taxon>Bacteroidaceae</taxon>
        <taxon>Phocaeicola</taxon>
    </lineage>
</organism>
<dbReference type="PaxDb" id="435590-BVU_0729"/>
<proteinExistence type="predicted"/>
<gene>
    <name evidence="1" type="ordered locus">BVU_0729</name>
</gene>
<evidence type="ECO:0000313" key="2">
    <source>
        <dbReference type="Proteomes" id="UP000002861"/>
    </source>
</evidence>
<dbReference type="EMBL" id="CP000139">
    <property type="protein sequence ID" value="ABR38435.1"/>
    <property type="molecule type" value="Genomic_DNA"/>
</dbReference>
<name>A6KYC1_PHOV8</name>
<dbReference type="AlphaFoldDB" id="A6KYC1"/>